<reference evidence="1" key="1">
    <citation type="submission" date="2021-01" db="EMBL/GenBank/DDBJ databases">
        <authorList>
            <consortium name="Genoscope - CEA"/>
            <person name="William W."/>
        </authorList>
    </citation>
    <scope>NUCLEOTIDE SEQUENCE</scope>
</reference>
<protein>
    <submittedName>
        <fullName evidence="1">(rape) hypothetical protein</fullName>
    </submittedName>
</protein>
<name>A0A816SP94_BRANA</name>
<evidence type="ECO:0000313" key="1">
    <source>
        <dbReference type="EMBL" id="CAF2087403.1"/>
    </source>
</evidence>
<proteinExistence type="predicted"/>
<sequence length="47" mass="5450">MQNFTPRKSRKKVLHVFFKECFTHYHTATTGLCKGHCGGILVHTFIE</sequence>
<accession>A0A816SP94</accession>
<dbReference type="EMBL" id="HG994360">
    <property type="protein sequence ID" value="CAF2087403.1"/>
    <property type="molecule type" value="Genomic_DNA"/>
</dbReference>
<dbReference type="Proteomes" id="UP001295469">
    <property type="component" value="Chromosome A06"/>
</dbReference>
<dbReference type="AlphaFoldDB" id="A0A816SP94"/>
<organism evidence="1">
    <name type="scientific">Brassica napus</name>
    <name type="common">Rape</name>
    <dbReference type="NCBI Taxonomy" id="3708"/>
    <lineage>
        <taxon>Eukaryota</taxon>
        <taxon>Viridiplantae</taxon>
        <taxon>Streptophyta</taxon>
        <taxon>Embryophyta</taxon>
        <taxon>Tracheophyta</taxon>
        <taxon>Spermatophyta</taxon>
        <taxon>Magnoliopsida</taxon>
        <taxon>eudicotyledons</taxon>
        <taxon>Gunneridae</taxon>
        <taxon>Pentapetalae</taxon>
        <taxon>rosids</taxon>
        <taxon>malvids</taxon>
        <taxon>Brassicales</taxon>
        <taxon>Brassicaceae</taxon>
        <taxon>Brassiceae</taxon>
        <taxon>Brassica</taxon>
    </lineage>
</organism>
<gene>
    <name evidence="1" type="ORF">DARMORV10_A06P28860.1</name>
</gene>